<reference evidence="8 9" key="1">
    <citation type="submission" date="2020-08" db="EMBL/GenBank/DDBJ databases">
        <title>Sequencing the genomes of 1000 actinobacteria strains.</title>
        <authorList>
            <person name="Klenk H.-P."/>
        </authorList>
    </citation>
    <scope>NUCLEOTIDE SEQUENCE [LARGE SCALE GENOMIC DNA]</scope>
    <source>
        <strain evidence="8 9">DSM 24947</strain>
    </source>
</reference>
<protein>
    <recommendedName>
        <fullName evidence="3 5">Regulatory protein RecX</fullName>
    </recommendedName>
</protein>
<feature type="domain" description="RecX second three-helical" evidence="7">
    <location>
        <begin position="138"/>
        <end position="179"/>
    </location>
</feature>
<comment type="caution">
    <text evidence="8">The sequence shown here is derived from an EMBL/GenBank/DDBJ whole genome shotgun (WGS) entry which is preliminary data.</text>
</comment>
<dbReference type="InterPro" id="IPR003783">
    <property type="entry name" value="Regulatory_RecX"/>
</dbReference>
<feature type="compositionally biased region" description="Basic and acidic residues" evidence="6">
    <location>
        <begin position="25"/>
        <end position="39"/>
    </location>
</feature>
<dbReference type="GO" id="GO:0006282">
    <property type="term" value="P:regulation of DNA repair"/>
    <property type="evidence" value="ECO:0007669"/>
    <property type="project" value="UniProtKB-UniRule"/>
</dbReference>
<dbReference type="RefSeq" id="WP_184218585.1">
    <property type="nucleotide sequence ID" value="NZ_JACHMD010000001.1"/>
</dbReference>
<keyword evidence="9" id="KW-1185">Reference proteome</keyword>
<evidence type="ECO:0000256" key="6">
    <source>
        <dbReference type="SAM" id="MobiDB-lite"/>
    </source>
</evidence>
<dbReference type="EMBL" id="JACHMD010000001">
    <property type="protein sequence ID" value="MBB4667740.1"/>
    <property type="molecule type" value="Genomic_DNA"/>
</dbReference>
<evidence type="ECO:0000259" key="7">
    <source>
        <dbReference type="Pfam" id="PF02631"/>
    </source>
</evidence>
<evidence type="ECO:0000256" key="4">
    <source>
        <dbReference type="ARBA" id="ARBA00022490"/>
    </source>
</evidence>
<name>A0A7W7BRX6_9MICO</name>
<dbReference type="InterPro" id="IPR053924">
    <property type="entry name" value="RecX_HTH_2nd"/>
</dbReference>
<dbReference type="GO" id="GO:0005737">
    <property type="term" value="C:cytoplasm"/>
    <property type="evidence" value="ECO:0007669"/>
    <property type="project" value="UniProtKB-SubCell"/>
</dbReference>
<comment type="function">
    <text evidence="5">Modulates RecA activity.</text>
</comment>
<evidence type="ECO:0000313" key="8">
    <source>
        <dbReference type="EMBL" id="MBB4667740.1"/>
    </source>
</evidence>
<dbReference type="Proteomes" id="UP000573729">
    <property type="component" value="Unassembled WGS sequence"/>
</dbReference>
<evidence type="ECO:0000256" key="2">
    <source>
        <dbReference type="ARBA" id="ARBA00009695"/>
    </source>
</evidence>
<dbReference type="Pfam" id="PF02631">
    <property type="entry name" value="RecX_HTH2"/>
    <property type="match status" value="1"/>
</dbReference>
<dbReference type="PANTHER" id="PTHR33602">
    <property type="entry name" value="REGULATORY PROTEIN RECX FAMILY PROTEIN"/>
    <property type="match status" value="1"/>
</dbReference>
<comment type="similarity">
    <text evidence="2 5">Belongs to the RecX family.</text>
</comment>
<organism evidence="8 9">
    <name type="scientific">Microbacterium marinum</name>
    <dbReference type="NCBI Taxonomy" id="421115"/>
    <lineage>
        <taxon>Bacteria</taxon>
        <taxon>Bacillati</taxon>
        <taxon>Actinomycetota</taxon>
        <taxon>Actinomycetes</taxon>
        <taxon>Micrococcales</taxon>
        <taxon>Microbacteriaceae</taxon>
        <taxon>Microbacterium</taxon>
    </lineage>
</organism>
<dbReference type="PANTHER" id="PTHR33602:SF1">
    <property type="entry name" value="REGULATORY PROTEIN RECX FAMILY PROTEIN"/>
    <property type="match status" value="1"/>
</dbReference>
<dbReference type="InterPro" id="IPR036388">
    <property type="entry name" value="WH-like_DNA-bd_sf"/>
</dbReference>
<accession>A0A7W7BRX6</accession>
<evidence type="ECO:0000313" key="9">
    <source>
        <dbReference type="Proteomes" id="UP000573729"/>
    </source>
</evidence>
<evidence type="ECO:0000256" key="3">
    <source>
        <dbReference type="ARBA" id="ARBA00018111"/>
    </source>
</evidence>
<feature type="region of interest" description="Disordered" evidence="6">
    <location>
        <begin position="1"/>
        <end position="90"/>
    </location>
</feature>
<proteinExistence type="inferred from homology"/>
<dbReference type="Gene3D" id="1.10.10.10">
    <property type="entry name" value="Winged helix-like DNA-binding domain superfamily/Winged helix DNA-binding domain"/>
    <property type="match status" value="1"/>
</dbReference>
<keyword evidence="4 5" id="KW-0963">Cytoplasm</keyword>
<dbReference type="HAMAP" id="MF_01114">
    <property type="entry name" value="RecX"/>
    <property type="match status" value="1"/>
</dbReference>
<evidence type="ECO:0000256" key="5">
    <source>
        <dbReference type="HAMAP-Rule" id="MF_01114"/>
    </source>
</evidence>
<evidence type="ECO:0000256" key="1">
    <source>
        <dbReference type="ARBA" id="ARBA00004496"/>
    </source>
</evidence>
<comment type="subcellular location">
    <subcellularLocation>
        <location evidence="1 5">Cytoplasm</location>
    </subcellularLocation>
</comment>
<feature type="compositionally biased region" description="Acidic residues" evidence="6">
    <location>
        <begin position="78"/>
        <end position="90"/>
    </location>
</feature>
<gene>
    <name evidence="5" type="primary">recX</name>
    <name evidence="8" type="ORF">BKA24_002449</name>
</gene>
<sequence>MTVENGGEQESLAPVIPLFGGRVAAQERSDPPVRAEAARGDAATPWHATWIDDPSRGGAPRSASHPVFGRRRPPEPASADDDEDSSDLADDAERSLLRKLRTRSLSVKEARAAVSAYELDAGAVDEIVSRFLDRGYLDDAALAEQLVDKATSRKAQGRQAIGQTLAQRGIPREVIDAALDQLPDDEWERALEFARGKAAGMADLDRDVALRRLAGQLARRGFGGAALSAARQALEENTRPRHGVRFE</sequence>
<dbReference type="AlphaFoldDB" id="A0A7W7BRX6"/>